<dbReference type="EMBL" id="AGCU01173405">
    <property type="status" value="NOT_ANNOTATED_CDS"/>
    <property type="molecule type" value="Genomic_DNA"/>
</dbReference>
<feature type="compositionally biased region" description="Gly residues" evidence="5">
    <location>
        <begin position="1"/>
        <end position="11"/>
    </location>
</feature>
<dbReference type="GO" id="GO:0000122">
    <property type="term" value="P:negative regulation of transcription by RNA polymerase II"/>
    <property type="evidence" value="ECO:0007669"/>
    <property type="project" value="TreeGrafter"/>
</dbReference>
<name>K7G2A2_PELSI</name>
<comment type="similarity">
    <text evidence="2">Belongs to the ripply family.</text>
</comment>
<keyword evidence="4" id="KW-0539">Nucleus</keyword>
<dbReference type="GO" id="GO:0009880">
    <property type="term" value="P:embryonic pattern specification"/>
    <property type="evidence" value="ECO:0007669"/>
    <property type="project" value="TreeGrafter"/>
</dbReference>
<reference evidence="7" key="1">
    <citation type="submission" date="2011-10" db="EMBL/GenBank/DDBJ databases">
        <authorList>
            <consortium name="Soft-shell Turtle Genome Consortium"/>
        </authorList>
    </citation>
    <scope>NUCLEOTIDE SEQUENCE [LARGE SCALE GENOMIC DNA]</scope>
    <source>
        <strain evidence="7">Daiwa-1</strain>
    </source>
</reference>
<feature type="region of interest" description="Disordered" evidence="5">
    <location>
        <begin position="1"/>
        <end position="88"/>
    </location>
</feature>
<dbReference type="Proteomes" id="UP000007267">
    <property type="component" value="Unassembled WGS sequence"/>
</dbReference>
<dbReference type="Ensembl" id="ENSPSIT00000014481.1">
    <property type="protein sequence ID" value="ENSPSIP00000014413.1"/>
    <property type="gene ID" value="ENSPSIG00000012909.1"/>
</dbReference>
<feature type="compositionally biased region" description="Low complexity" evidence="5">
    <location>
        <begin position="13"/>
        <end position="24"/>
    </location>
</feature>
<dbReference type="InterPro" id="IPR028127">
    <property type="entry name" value="Ripply_fam"/>
</dbReference>
<evidence type="ECO:0000256" key="4">
    <source>
        <dbReference type="ARBA" id="ARBA00023242"/>
    </source>
</evidence>
<dbReference type="EMBL" id="AGCU01173404">
    <property type="status" value="NOT_ANNOTATED_CDS"/>
    <property type="molecule type" value="Genomic_DNA"/>
</dbReference>
<keyword evidence="7" id="KW-1185">Reference proteome</keyword>
<organism evidence="6 7">
    <name type="scientific">Pelodiscus sinensis</name>
    <name type="common">Chinese softshell turtle</name>
    <name type="synonym">Trionyx sinensis</name>
    <dbReference type="NCBI Taxonomy" id="13735"/>
    <lineage>
        <taxon>Eukaryota</taxon>
        <taxon>Metazoa</taxon>
        <taxon>Chordata</taxon>
        <taxon>Craniata</taxon>
        <taxon>Vertebrata</taxon>
        <taxon>Euteleostomi</taxon>
        <taxon>Archelosauria</taxon>
        <taxon>Testudinata</taxon>
        <taxon>Testudines</taxon>
        <taxon>Cryptodira</taxon>
        <taxon>Trionychia</taxon>
        <taxon>Trionychidae</taxon>
        <taxon>Pelodiscus</taxon>
    </lineage>
</organism>
<comment type="subcellular location">
    <subcellularLocation>
        <location evidence="1">Nucleus</location>
    </subcellularLocation>
</comment>
<dbReference type="STRING" id="13735.ENSPSIP00000014413"/>
<evidence type="ECO:0000313" key="7">
    <source>
        <dbReference type="Proteomes" id="UP000007267"/>
    </source>
</evidence>
<evidence type="ECO:0000256" key="5">
    <source>
        <dbReference type="SAM" id="MobiDB-lite"/>
    </source>
</evidence>
<dbReference type="GeneTree" id="ENSGT00940000161952"/>
<dbReference type="PANTHER" id="PTHR16770:SF5">
    <property type="entry name" value="PROTEIN RIPPLY1"/>
    <property type="match status" value="1"/>
</dbReference>
<dbReference type="eggNOG" id="ENOG502S6U6">
    <property type="taxonomic scope" value="Eukaryota"/>
</dbReference>
<reference evidence="6" key="3">
    <citation type="submission" date="2025-08" db="UniProtKB">
        <authorList>
            <consortium name="Ensembl"/>
        </authorList>
    </citation>
    <scope>IDENTIFICATION</scope>
</reference>
<evidence type="ECO:0000256" key="2">
    <source>
        <dbReference type="ARBA" id="ARBA00006944"/>
    </source>
</evidence>
<evidence type="ECO:0000256" key="3">
    <source>
        <dbReference type="ARBA" id="ARBA00022473"/>
    </source>
</evidence>
<protein>
    <recommendedName>
        <fullName evidence="8">Ripply transcriptional repressor 1</fullName>
    </recommendedName>
</protein>
<sequence>QGPLCGAGGNSKGAPANAPALAGNVQPKPGSSGETPRAAPRAAQPPGRLGGQSHPSAWLWRPWLPPAKDLGRQHTDQTDTACGSGTLVDGGSGKAAALFRHPVRLLWPRSRSFDYLYSEGEKLLENFPVQATISLYEDSDSEEEEEEEEGWGEEGQAEEGKQQ</sequence>
<dbReference type="OMA" id="QPRNARW"/>
<keyword evidence="3" id="KW-0217">Developmental protein</keyword>
<dbReference type="Pfam" id="PF14998">
    <property type="entry name" value="Ripply"/>
    <property type="match status" value="1"/>
</dbReference>
<feature type="compositionally biased region" description="Low complexity" evidence="5">
    <location>
        <begin position="36"/>
        <end position="47"/>
    </location>
</feature>
<dbReference type="PANTHER" id="PTHR16770">
    <property type="entry name" value="PROTEIN RIPPLY-LIKE"/>
    <property type="match status" value="1"/>
</dbReference>
<evidence type="ECO:0000256" key="1">
    <source>
        <dbReference type="ARBA" id="ARBA00004123"/>
    </source>
</evidence>
<reference evidence="7" key="2">
    <citation type="journal article" date="2013" name="Nat. Genet.">
        <title>The draft genomes of soft-shell turtle and green sea turtle yield insights into the development and evolution of the turtle-specific body plan.</title>
        <authorList>
            <person name="Wang Z."/>
            <person name="Pascual-Anaya J."/>
            <person name="Zadissa A."/>
            <person name="Li W."/>
            <person name="Niimura Y."/>
            <person name="Huang Z."/>
            <person name="Li C."/>
            <person name="White S."/>
            <person name="Xiong Z."/>
            <person name="Fang D."/>
            <person name="Wang B."/>
            <person name="Ming Y."/>
            <person name="Chen Y."/>
            <person name="Zheng Y."/>
            <person name="Kuraku S."/>
            <person name="Pignatelli M."/>
            <person name="Herrero J."/>
            <person name="Beal K."/>
            <person name="Nozawa M."/>
            <person name="Li Q."/>
            <person name="Wang J."/>
            <person name="Zhang H."/>
            <person name="Yu L."/>
            <person name="Shigenobu S."/>
            <person name="Wang J."/>
            <person name="Liu J."/>
            <person name="Flicek P."/>
            <person name="Searle S."/>
            <person name="Wang J."/>
            <person name="Kuratani S."/>
            <person name="Yin Y."/>
            <person name="Aken B."/>
            <person name="Zhang G."/>
            <person name="Irie N."/>
        </authorList>
    </citation>
    <scope>NUCLEOTIDE SEQUENCE [LARGE SCALE GENOMIC DNA]</scope>
    <source>
        <strain evidence="7">Daiwa-1</strain>
    </source>
</reference>
<accession>K7G2A2</accession>
<proteinExistence type="inferred from homology"/>
<feature type="compositionally biased region" description="Acidic residues" evidence="5">
    <location>
        <begin position="137"/>
        <end position="157"/>
    </location>
</feature>
<dbReference type="GO" id="GO:0005634">
    <property type="term" value="C:nucleus"/>
    <property type="evidence" value="ECO:0007669"/>
    <property type="project" value="UniProtKB-SubCell"/>
</dbReference>
<evidence type="ECO:0000313" key="6">
    <source>
        <dbReference type="Ensembl" id="ENSPSIP00000014413.1"/>
    </source>
</evidence>
<feature type="region of interest" description="Disordered" evidence="5">
    <location>
        <begin position="134"/>
        <end position="163"/>
    </location>
</feature>
<evidence type="ECO:0008006" key="8">
    <source>
        <dbReference type="Google" id="ProtNLM"/>
    </source>
</evidence>
<dbReference type="HOGENOM" id="CLU_117697_0_0_1"/>
<reference evidence="6" key="4">
    <citation type="submission" date="2025-09" db="UniProtKB">
        <authorList>
            <consortium name="Ensembl"/>
        </authorList>
    </citation>
    <scope>IDENTIFICATION</scope>
</reference>
<dbReference type="AlphaFoldDB" id="K7G2A2"/>